<gene>
    <name evidence="2" type="ORF">C8N24_5198</name>
</gene>
<proteinExistence type="predicted"/>
<dbReference type="AlphaFoldDB" id="A0A660L173"/>
<dbReference type="InterPro" id="IPR008928">
    <property type="entry name" value="6-hairpin_glycosidase_sf"/>
</dbReference>
<feature type="signal peptide" evidence="1">
    <location>
        <begin position="1"/>
        <end position="24"/>
    </location>
</feature>
<keyword evidence="1" id="KW-0732">Signal</keyword>
<evidence type="ECO:0008006" key="4">
    <source>
        <dbReference type="Google" id="ProtNLM"/>
    </source>
</evidence>
<dbReference type="SUPFAM" id="SSF48208">
    <property type="entry name" value="Six-hairpin glycosidases"/>
    <property type="match status" value="1"/>
</dbReference>
<evidence type="ECO:0000313" key="3">
    <source>
        <dbReference type="Proteomes" id="UP000278962"/>
    </source>
</evidence>
<dbReference type="GO" id="GO:0005975">
    <property type="term" value="P:carbohydrate metabolic process"/>
    <property type="evidence" value="ECO:0007669"/>
    <property type="project" value="InterPro"/>
</dbReference>
<accession>A0A660L173</accession>
<protein>
    <recommendedName>
        <fullName evidence="4">Glycosyl hydrolase family 8</fullName>
    </recommendedName>
</protein>
<comment type="caution">
    <text evidence="2">The sequence shown here is derived from an EMBL/GenBank/DDBJ whole genome shotgun (WGS) entry which is preliminary data.</text>
</comment>
<evidence type="ECO:0000313" key="2">
    <source>
        <dbReference type="EMBL" id="RKQ87178.1"/>
    </source>
</evidence>
<dbReference type="EMBL" id="RBIL01000002">
    <property type="protein sequence ID" value="RKQ87178.1"/>
    <property type="molecule type" value="Genomic_DNA"/>
</dbReference>
<feature type="chain" id="PRO_5024951322" description="Glycosyl hydrolase family 8" evidence="1">
    <location>
        <begin position="25"/>
        <end position="428"/>
    </location>
</feature>
<reference evidence="2 3" key="1">
    <citation type="submission" date="2018-10" db="EMBL/GenBank/DDBJ databases">
        <title>Genomic Encyclopedia of Archaeal and Bacterial Type Strains, Phase II (KMG-II): from individual species to whole genera.</title>
        <authorList>
            <person name="Goeker M."/>
        </authorList>
    </citation>
    <scope>NUCLEOTIDE SEQUENCE [LARGE SCALE GENOMIC DNA]</scope>
    <source>
        <strain evidence="2 3">DSM 14954</strain>
    </source>
</reference>
<dbReference type="Proteomes" id="UP000278962">
    <property type="component" value="Unassembled WGS sequence"/>
</dbReference>
<sequence>MFRIRRGCIVPLVLGVALVPGADAAHAQKAKRRGGAVREAWPANAERKAPSTPLVRWLARQVGPTTTAAKRKTRKANVAFAAQSAGGNPLLLIRSFDIPTSDAAYGRLADASYTYDNALATFAFLSVAAKSQAEQLLDQLKALQRTDGSIEYAFNVKTGTSAAQVRAGALAWVGYAALAYKKVYDSTKYDTVIAGVARYLLTLRNAAGLIKGGPDVSWVSTQHNLLAAGFLRDLAAKLGTRGTLGTGLSYTEVNNAANTLGNAILANLIVQEGPLAYFRQGVGDPKIPADVQALGAMYLQDRGDGRAAQVAAYLQQRFYVAPRSVPGIGILSGFRPYSGTGAPDVIWSEGTIQASLALDRTSLLGLSAVAANTAATQIAATFRSSTGPVGADRDSSSEEWGEYHTWGTSAAGSWLLIRAAARQLLFDS</sequence>
<evidence type="ECO:0000256" key="1">
    <source>
        <dbReference type="SAM" id="SignalP"/>
    </source>
</evidence>
<name>A0A660L173_9ACTN</name>
<keyword evidence="3" id="KW-1185">Reference proteome</keyword>
<organism evidence="2 3">
    <name type="scientific">Solirubrobacter pauli</name>
    <dbReference type="NCBI Taxonomy" id="166793"/>
    <lineage>
        <taxon>Bacteria</taxon>
        <taxon>Bacillati</taxon>
        <taxon>Actinomycetota</taxon>
        <taxon>Thermoleophilia</taxon>
        <taxon>Solirubrobacterales</taxon>
        <taxon>Solirubrobacteraceae</taxon>
        <taxon>Solirubrobacter</taxon>
    </lineage>
</organism>